<dbReference type="Gene3D" id="3.40.640.10">
    <property type="entry name" value="Type I PLP-dependent aspartate aminotransferase-like (Major domain)"/>
    <property type="match status" value="1"/>
</dbReference>
<reference evidence="1" key="1">
    <citation type="submission" date="2018-05" db="EMBL/GenBank/DDBJ databases">
        <authorList>
            <person name="Lanie J.A."/>
            <person name="Ng W.-L."/>
            <person name="Kazmierczak K.M."/>
            <person name="Andrzejewski T.M."/>
            <person name="Davidsen T.M."/>
            <person name="Wayne K.J."/>
            <person name="Tettelin H."/>
            <person name="Glass J.I."/>
            <person name="Rusch D."/>
            <person name="Podicherti R."/>
            <person name="Tsui H.-C.T."/>
            <person name="Winkler M.E."/>
        </authorList>
    </citation>
    <scope>NUCLEOTIDE SEQUENCE</scope>
</reference>
<dbReference type="EMBL" id="UINC01147899">
    <property type="protein sequence ID" value="SVD39492.1"/>
    <property type="molecule type" value="Genomic_DNA"/>
</dbReference>
<protein>
    <recommendedName>
        <fullName evidence="2">Aminotransferase class V domain-containing protein</fullName>
    </recommendedName>
</protein>
<dbReference type="Gene3D" id="3.90.1150.10">
    <property type="entry name" value="Aspartate Aminotransferase, domain 1"/>
    <property type="match status" value="1"/>
</dbReference>
<dbReference type="Pfam" id="PF01041">
    <property type="entry name" value="DegT_DnrJ_EryC1"/>
    <property type="match status" value="1"/>
</dbReference>
<dbReference type="GO" id="GO:0008483">
    <property type="term" value="F:transaminase activity"/>
    <property type="evidence" value="ECO:0007669"/>
    <property type="project" value="TreeGrafter"/>
</dbReference>
<dbReference type="AlphaFoldDB" id="A0A382UZ00"/>
<dbReference type="GO" id="GO:0030170">
    <property type="term" value="F:pyridoxal phosphate binding"/>
    <property type="evidence" value="ECO:0007669"/>
    <property type="project" value="TreeGrafter"/>
</dbReference>
<dbReference type="SUPFAM" id="SSF53383">
    <property type="entry name" value="PLP-dependent transferases"/>
    <property type="match status" value="1"/>
</dbReference>
<dbReference type="InterPro" id="IPR000653">
    <property type="entry name" value="DegT/StrS_aminotransferase"/>
</dbReference>
<dbReference type="GO" id="GO:0000271">
    <property type="term" value="P:polysaccharide biosynthetic process"/>
    <property type="evidence" value="ECO:0007669"/>
    <property type="project" value="TreeGrafter"/>
</dbReference>
<dbReference type="PANTHER" id="PTHR30244">
    <property type="entry name" value="TRANSAMINASE"/>
    <property type="match status" value="1"/>
</dbReference>
<organism evidence="1">
    <name type="scientific">marine metagenome</name>
    <dbReference type="NCBI Taxonomy" id="408172"/>
    <lineage>
        <taxon>unclassified sequences</taxon>
        <taxon>metagenomes</taxon>
        <taxon>ecological metagenomes</taxon>
    </lineage>
</organism>
<accession>A0A382UZ00</accession>
<dbReference type="InterPro" id="IPR015422">
    <property type="entry name" value="PyrdxlP-dep_Trfase_small"/>
</dbReference>
<gene>
    <name evidence="1" type="ORF">METZ01_LOCUS392346</name>
</gene>
<feature type="non-terminal residue" evidence="1">
    <location>
        <position position="289"/>
    </location>
</feature>
<dbReference type="InterPro" id="IPR015421">
    <property type="entry name" value="PyrdxlP-dep_Trfase_major"/>
</dbReference>
<dbReference type="PANTHER" id="PTHR30244:SF34">
    <property type="entry name" value="DTDP-4-AMINO-4,6-DIDEOXYGALACTOSE TRANSAMINASE"/>
    <property type="match status" value="1"/>
</dbReference>
<proteinExistence type="predicted"/>
<evidence type="ECO:0008006" key="2">
    <source>
        <dbReference type="Google" id="ProtNLM"/>
    </source>
</evidence>
<evidence type="ECO:0000313" key="1">
    <source>
        <dbReference type="EMBL" id="SVD39492.1"/>
    </source>
</evidence>
<sequence length="289" mass="31405">MYAAVGALELEPAGEGGVPPITDPGGVMPVALLNQVPVVADAAPGTFNAGAAEIEAVLTPHTRAIVVAHIAGEPADIQPIAELARERGLPLIEDCAQAHGALYRGEPVGRFGEMAVFSTMSGKHHATGPQGGVVFTRDEDLYWRCRRFSDRGKPFNSPATSNVRAGLNLNGNDLAAAVGRVQLRRLPDIIRRRREVATRLKEATDRCEAVRTGWEVADTEGVYWFVRFGVNTDLLRTGKEQFARAVGAEGIPVTPSYRHIPSEAEWFRERRVFPPGDYPWGLPAYMGDR</sequence>
<name>A0A382UZ00_9ZZZZ</name>
<dbReference type="InterPro" id="IPR015424">
    <property type="entry name" value="PyrdxlP-dep_Trfase"/>
</dbReference>